<evidence type="ECO:0000313" key="2">
    <source>
        <dbReference type="EMBL" id="GAA3834758.1"/>
    </source>
</evidence>
<protein>
    <submittedName>
        <fullName evidence="2">Uncharacterized protein</fullName>
    </submittedName>
</protein>
<feature type="region of interest" description="Disordered" evidence="1">
    <location>
        <begin position="1"/>
        <end position="33"/>
    </location>
</feature>
<dbReference type="EMBL" id="BAABDE010000031">
    <property type="protein sequence ID" value="GAA3834758.1"/>
    <property type="molecule type" value="Genomic_DNA"/>
</dbReference>
<evidence type="ECO:0000256" key="1">
    <source>
        <dbReference type="SAM" id="MobiDB-lite"/>
    </source>
</evidence>
<comment type="caution">
    <text evidence="2">The sequence shown here is derived from an EMBL/GenBank/DDBJ whole genome shotgun (WGS) entry which is preliminary data.</text>
</comment>
<feature type="compositionally biased region" description="Low complexity" evidence="1">
    <location>
        <begin position="69"/>
        <end position="78"/>
    </location>
</feature>
<name>A0ABP7J694_9ACTN</name>
<accession>A0ABP7J694</accession>
<dbReference type="Proteomes" id="UP001501009">
    <property type="component" value="Unassembled WGS sequence"/>
</dbReference>
<keyword evidence="3" id="KW-1185">Reference proteome</keyword>
<gene>
    <name evidence="2" type="ORF">GCM10022403_079420</name>
</gene>
<evidence type="ECO:0000313" key="3">
    <source>
        <dbReference type="Proteomes" id="UP001501009"/>
    </source>
</evidence>
<organism evidence="2 3">
    <name type="scientific">Streptomyces coacervatus</name>
    <dbReference type="NCBI Taxonomy" id="647381"/>
    <lineage>
        <taxon>Bacteria</taxon>
        <taxon>Bacillati</taxon>
        <taxon>Actinomycetota</taxon>
        <taxon>Actinomycetes</taxon>
        <taxon>Kitasatosporales</taxon>
        <taxon>Streptomycetaceae</taxon>
        <taxon>Streptomyces</taxon>
    </lineage>
</organism>
<reference evidence="3" key="1">
    <citation type="journal article" date="2019" name="Int. J. Syst. Evol. Microbiol.">
        <title>The Global Catalogue of Microorganisms (GCM) 10K type strain sequencing project: providing services to taxonomists for standard genome sequencing and annotation.</title>
        <authorList>
            <consortium name="The Broad Institute Genomics Platform"/>
            <consortium name="The Broad Institute Genome Sequencing Center for Infectious Disease"/>
            <person name="Wu L."/>
            <person name="Ma J."/>
        </authorList>
    </citation>
    <scope>NUCLEOTIDE SEQUENCE [LARGE SCALE GENOMIC DNA]</scope>
    <source>
        <strain evidence="3">JCM 17138</strain>
    </source>
</reference>
<feature type="region of interest" description="Disordered" evidence="1">
    <location>
        <begin position="66"/>
        <end position="110"/>
    </location>
</feature>
<sequence length="110" mass="11491">MNPFPSEWATDLQRAPSRTASPRSAPTHGAHGYDAALNSSATAQICERNLIVPVIAAARGFRLEEGDWTAGTGSGAASPPGPRAALTLTPRKPVERSLPLAELTHEPPNG</sequence>
<proteinExistence type="predicted"/>